<feature type="compositionally biased region" description="Polar residues" evidence="1">
    <location>
        <begin position="38"/>
        <end position="47"/>
    </location>
</feature>
<accession>A0A0K1QCF6</accession>
<dbReference type="Proteomes" id="UP000064967">
    <property type="component" value="Chromosome"/>
</dbReference>
<dbReference type="EMBL" id="CP012333">
    <property type="protein sequence ID" value="AKV03429.1"/>
    <property type="molecule type" value="Genomic_DNA"/>
</dbReference>
<proteinExistence type="predicted"/>
<protein>
    <submittedName>
        <fullName evidence="2">Uncharacterized protein</fullName>
    </submittedName>
</protein>
<evidence type="ECO:0000256" key="1">
    <source>
        <dbReference type="SAM" id="MobiDB-lite"/>
    </source>
</evidence>
<evidence type="ECO:0000313" key="2">
    <source>
        <dbReference type="EMBL" id="AKV03429.1"/>
    </source>
</evidence>
<reference evidence="2 3" key="1">
    <citation type="submission" date="2015-08" db="EMBL/GenBank/DDBJ databases">
        <authorList>
            <person name="Babu N.S."/>
            <person name="Beckwith C.J."/>
            <person name="Beseler K.G."/>
            <person name="Brison A."/>
            <person name="Carone J.V."/>
            <person name="Caskin T.P."/>
            <person name="Diamond M."/>
            <person name="Durham M.E."/>
            <person name="Foxe J.M."/>
            <person name="Go M."/>
            <person name="Henderson B.A."/>
            <person name="Jones I.B."/>
            <person name="McGettigan J.A."/>
            <person name="Micheletti S.J."/>
            <person name="Nasrallah M.E."/>
            <person name="Ortiz D."/>
            <person name="Piller C.R."/>
            <person name="Privatt S.R."/>
            <person name="Schneider S.L."/>
            <person name="Sharp S."/>
            <person name="Smith T.C."/>
            <person name="Stanton J.D."/>
            <person name="Ullery H.E."/>
            <person name="Wilson R.J."/>
            <person name="Serrano M.G."/>
            <person name="Buck G."/>
            <person name="Lee V."/>
            <person name="Wang Y."/>
            <person name="Carvalho R."/>
            <person name="Voegtly L."/>
            <person name="Shi R."/>
            <person name="Duckworth R."/>
            <person name="Johnson A."/>
            <person name="Loviza R."/>
            <person name="Walstead R."/>
            <person name="Shah Z."/>
            <person name="Kiflezghi M."/>
            <person name="Wade K."/>
            <person name="Ball S.L."/>
            <person name="Bradley K.W."/>
            <person name="Asai D.J."/>
            <person name="Bowman C.A."/>
            <person name="Russell D.A."/>
            <person name="Pope W.H."/>
            <person name="Jacobs-Sera D."/>
            <person name="Hendrix R.W."/>
            <person name="Hatfull G.F."/>
        </authorList>
    </citation>
    <scope>NUCLEOTIDE SEQUENCE [LARGE SCALE GENOMIC DNA]</scope>
    <source>
        <strain evidence="2 3">DSM 27648</strain>
    </source>
</reference>
<name>A0A0K1QCF6_9BACT</name>
<evidence type="ECO:0000313" key="3">
    <source>
        <dbReference type="Proteomes" id="UP000064967"/>
    </source>
</evidence>
<feature type="region of interest" description="Disordered" evidence="1">
    <location>
        <begin position="1"/>
        <end position="47"/>
    </location>
</feature>
<gene>
    <name evidence="2" type="ORF">AKJ09_10092</name>
</gene>
<feature type="compositionally biased region" description="Basic and acidic residues" evidence="1">
    <location>
        <begin position="7"/>
        <end position="29"/>
    </location>
</feature>
<organism evidence="2 3">
    <name type="scientific">Labilithrix luteola</name>
    <dbReference type="NCBI Taxonomy" id="1391654"/>
    <lineage>
        <taxon>Bacteria</taxon>
        <taxon>Pseudomonadati</taxon>
        <taxon>Myxococcota</taxon>
        <taxon>Polyangia</taxon>
        <taxon>Polyangiales</taxon>
        <taxon>Labilitrichaceae</taxon>
        <taxon>Labilithrix</taxon>
    </lineage>
</organism>
<dbReference type="AlphaFoldDB" id="A0A0K1QCF6"/>
<dbReference type="KEGG" id="llu:AKJ09_10092"/>
<keyword evidence="3" id="KW-1185">Reference proteome</keyword>
<sequence>MPGLRQIGHDPLHHTRRGRDNRTLDRRATPNEPALDRASNQVSCVGG</sequence>